<evidence type="ECO:0000256" key="4">
    <source>
        <dbReference type="SAM" id="Coils"/>
    </source>
</evidence>
<organism evidence="6 7">
    <name type="scientific">Hibiscus sabdariffa</name>
    <name type="common">roselle</name>
    <dbReference type="NCBI Taxonomy" id="183260"/>
    <lineage>
        <taxon>Eukaryota</taxon>
        <taxon>Viridiplantae</taxon>
        <taxon>Streptophyta</taxon>
        <taxon>Embryophyta</taxon>
        <taxon>Tracheophyta</taxon>
        <taxon>Spermatophyta</taxon>
        <taxon>Magnoliopsida</taxon>
        <taxon>eudicotyledons</taxon>
        <taxon>Gunneridae</taxon>
        <taxon>Pentapetalae</taxon>
        <taxon>rosids</taxon>
        <taxon>malvids</taxon>
        <taxon>Malvales</taxon>
        <taxon>Malvaceae</taxon>
        <taxon>Malvoideae</taxon>
        <taxon>Hibiscus</taxon>
    </lineage>
</organism>
<dbReference type="InterPro" id="IPR027417">
    <property type="entry name" value="P-loop_NTPase"/>
</dbReference>
<feature type="domain" description="NB-ARC" evidence="5">
    <location>
        <begin position="140"/>
        <end position="298"/>
    </location>
</feature>
<dbReference type="PANTHER" id="PTHR33463:SF198">
    <property type="entry name" value="RPP4C3"/>
    <property type="match status" value="1"/>
</dbReference>
<dbReference type="InterPro" id="IPR002182">
    <property type="entry name" value="NB-ARC"/>
</dbReference>
<evidence type="ECO:0000256" key="3">
    <source>
        <dbReference type="ARBA" id="ARBA00022840"/>
    </source>
</evidence>
<keyword evidence="4" id="KW-0175">Coiled coil</keyword>
<evidence type="ECO:0000313" key="6">
    <source>
        <dbReference type="EMBL" id="KAK9006544.1"/>
    </source>
</evidence>
<dbReference type="PANTHER" id="PTHR33463">
    <property type="entry name" value="NB-ARC DOMAIN-CONTAINING PROTEIN-RELATED"/>
    <property type="match status" value="1"/>
</dbReference>
<dbReference type="InterPro" id="IPR042197">
    <property type="entry name" value="Apaf_helical"/>
</dbReference>
<evidence type="ECO:0000256" key="2">
    <source>
        <dbReference type="ARBA" id="ARBA00022821"/>
    </source>
</evidence>
<sequence length="426" mass="48242">MRRQEITYVLNFKSNVENLKDGVDDLKDARHRVQQSVDGAKRQGRKIYKDVDRWLTMADQMISEMAETQLKEEEDKACQRRFIGLCPNIKSRYLLSKKAEKEAGIIAQLLEKGRFDTVSYAPAPQRVCIKSVNGSRTVAFNRVMDALKNDKSAIVGVFGARRIPMATLVKDIVTLTEGKLFDNVIVATMSQTPNIEKIQIEIAENLGLNFDYPRLSPAAKRIQLRDRLQQEKVLVIFDNIWVPFDLQDLGIPTTGENIVCKILLTSGNFDVLSSMGVRNPFVINIFSKEEACDLFRNMPGDIVERYKLYCTTNEVAKKCAELPIAIATIADTLKMKKALFDLKNALQELKRPFLRSFERNFGDARSVDVTKGWVSADSSRFDFVLGSLQISIDFSSGSFHKQSYTLFHKAITEHEQSTLDSIACLM</sequence>
<keyword evidence="7" id="KW-1185">Reference proteome</keyword>
<feature type="coiled-coil region" evidence="4">
    <location>
        <begin position="16"/>
        <end position="43"/>
    </location>
</feature>
<comment type="caution">
    <text evidence="6">The sequence shown here is derived from an EMBL/GenBank/DDBJ whole genome shotgun (WGS) entry which is preliminary data.</text>
</comment>
<accession>A0ABR2R0Z5</accession>
<dbReference type="Gene3D" id="1.10.8.430">
    <property type="entry name" value="Helical domain of apoptotic protease-activating factors"/>
    <property type="match status" value="1"/>
</dbReference>
<dbReference type="SUPFAM" id="SSF52540">
    <property type="entry name" value="P-loop containing nucleoside triphosphate hydrolases"/>
    <property type="match status" value="1"/>
</dbReference>
<keyword evidence="3" id="KW-0067">ATP-binding</keyword>
<gene>
    <name evidence="6" type="ORF">V6N11_018881</name>
</gene>
<evidence type="ECO:0000259" key="5">
    <source>
        <dbReference type="Pfam" id="PF00931"/>
    </source>
</evidence>
<proteinExistence type="predicted"/>
<dbReference type="Gene3D" id="3.40.50.300">
    <property type="entry name" value="P-loop containing nucleotide triphosphate hydrolases"/>
    <property type="match status" value="1"/>
</dbReference>
<dbReference type="EMBL" id="JBBPBN010000028">
    <property type="protein sequence ID" value="KAK9006544.1"/>
    <property type="molecule type" value="Genomic_DNA"/>
</dbReference>
<reference evidence="6 7" key="1">
    <citation type="journal article" date="2024" name="G3 (Bethesda)">
        <title>Genome assembly of Hibiscus sabdariffa L. provides insights into metabolisms of medicinal natural products.</title>
        <authorList>
            <person name="Kim T."/>
        </authorList>
    </citation>
    <scope>NUCLEOTIDE SEQUENCE [LARGE SCALE GENOMIC DNA]</scope>
    <source>
        <strain evidence="6">TK-2024</strain>
        <tissue evidence="6">Old leaves</tissue>
    </source>
</reference>
<dbReference type="PRINTS" id="PR00364">
    <property type="entry name" value="DISEASERSIST"/>
</dbReference>
<evidence type="ECO:0000256" key="1">
    <source>
        <dbReference type="ARBA" id="ARBA00022741"/>
    </source>
</evidence>
<name>A0ABR2R0Z5_9ROSI</name>
<dbReference type="Proteomes" id="UP001396334">
    <property type="component" value="Unassembled WGS sequence"/>
</dbReference>
<dbReference type="Pfam" id="PF00931">
    <property type="entry name" value="NB-ARC"/>
    <property type="match status" value="1"/>
</dbReference>
<dbReference type="InterPro" id="IPR050905">
    <property type="entry name" value="Plant_NBS-LRR"/>
</dbReference>
<keyword evidence="2" id="KW-0611">Plant defense</keyword>
<protein>
    <recommendedName>
        <fullName evidence="5">NB-ARC domain-containing protein</fullName>
    </recommendedName>
</protein>
<evidence type="ECO:0000313" key="7">
    <source>
        <dbReference type="Proteomes" id="UP001396334"/>
    </source>
</evidence>
<keyword evidence="1" id="KW-0547">Nucleotide-binding</keyword>